<dbReference type="PANTHER" id="PTHR47799:SF1">
    <property type="entry name" value="OMEGA-AMIDASE YAFV"/>
    <property type="match status" value="1"/>
</dbReference>
<organism evidence="2 3">
    <name type="scientific">Alistipes dispar</name>
    <dbReference type="NCBI Taxonomy" id="2585119"/>
    <lineage>
        <taxon>Bacteria</taxon>
        <taxon>Pseudomonadati</taxon>
        <taxon>Bacteroidota</taxon>
        <taxon>Bacteroidia</taxon>
        <taxon>Bacteroidales</taxon>
        <taxon>Rikenellaceae</taxon>
        <taxon>Alistipes</taxon>
    </lineage>
</organism>
<dbReference type="GeneID" id="98672015"/>
<reference evidence="3" key="1">
    <citation type="submission" date="2019-06" db="EMBL/GenBank/DDBJ databases">
        <title>Alistipes onderdonkii subsp. vulgaris subsp. nov., Alistipes dispar sp. nov. and Alistipes communis sp. nov., isolated from human faeces, and creation of Alistipes onderdonkii subsp. onderdonkii subsp. nov.</title>
        <authorList>
            <person name="Sakamoto M."/>
            <person name="Ikeyama N."/>
            <person name="Ogata Y."/>
            <person name="Suda W."/>
            <person name="Iino T."/>
            <person name="Hattori M."/>
            <person name="Ohkuma M."/>
        </authorList>
    </citation>
    <scope>NUCLEOTIDE SEQUENCE [LARGE SCALE GENOMIC DNA]</scope>
    <source>
        <strain evidence="3">5CPEGH6</strain>
    </source>
</reference>
<protein>
    <submittedName>
        <fullName evidence="2">Carbon-nitrogen hydrolase</fullName>
    </submittedName>
</protein>
<accession>A0A4Y1WWD5</accession>
<dbReference type="OrthoDB" id="9811121at2"/>
<dbReference type="InterPro" id="IPR036526">
    <property type="entry name" value="C-N_Hydrolase_sf"/>
</dbReference>
<dbReference type="RefSeq" id="WP_141427426.1">
    <property type="nucleotide sequence ID" value="NZ_AP019736.1"/>
</dbReference>
<sequence length="254" mass="27413">MDLRIAVLQTDPEWAQPARNLARAGDLVASSGADVALLPEMFATGFCTDPAAVAEPAEGGAILGAMRRWAARCGCAVAGSVAVAAPEGFRNRMYFVEPSGRTTHYDKRHLFSPGGEARGYLPGERRVVVRYRGVRFLLLVCYDLRFPVWSRCRGDYDAILCCASWPASRRDAWRTLLRARAIENQCFVAAANRVGCDPAAHYAGDSALVDFRGRTLAEAGAETCTLTGAFDPAAAGEFREAFPAGRDADEFVLG</sequence>
<dbReference type="PANTHER" id="PTHR47799">
    <property type="entry name" value="OMEGA-AMIDASE YAFV"/>
    <property type="match status" value="1"/>
</dbReference>
<gene>
    <name evidence="2" type="ORF">A5CPEGH6_00410</name>
</gene>
<dbReference type="GO" id="GO:0106008">
    <property type="term" value="F:2-oxoglutaramate amidase activity"/>
    <property type="evidence" value="ECO:0007669"/>
    <property type="project" value="TreeGrafter"/>
</dbReference>
<feature type="domain" description="CN hydrolase" evidence="1">
    <location>
        <begin position="3"/>
        <end position="232"/>
    </location>
</feature>
<dbReference type="EMBL" id="AP019736">
    <property type="protein sequence ID" value="BBL05403.1"/>
    <property type="molecule type" value="Genomic_DNA"/>
</dbReference>
<dbReference type="SUPFAM" id="SSF56317">
    <property type="entry name" value="Carbon-nitrogen hydrolase"/>
    <property type="match status" value="1"/>
</dbReference>
<evidence type="ECO:0000259" key="1">
    <source>
        <dbReference type="PROSITE" id="PS50263"/>
    </source>
</evidence>
<proteinExistence type="predicted"/>
<dbReference type="InterPro" id="IPR052737">
    <property type="entry name" value="Omega-amidase_YafV"/>
</dbReference>
<dbReference type="InterPro" id="IPR003010">
    <property type="entry name" value="C-N_Hydrolase"/>
</dbReference>
<dbReference type="GO" id="GO:0050152">
    <property type="term" value="F:omega-amidase activity"/>
    <property type="evidence" value="ECO:0007669"/>
    <property type="project" value="TreeGrafter"/>
</dbReference>
<keyword evidence="2" id="KW-0378">Hydrolase</keyword>
<dbReference type="Gene3D" id="3.60.110.10">
    <property type="entry name" value="Carbon-nitrogen hydrolase"/>
    <property type="match status" value="1"/>
</dbReference>
<keyword evidence="3" id="KW-1185">Reference proteome</keyword>
<name>A0A4Y1WWD5_9BACT</name>
<dbReference type="Pfam" id="PF00795">
    <property type="entry name" value="CN_hydrolase"/>
    <property type="match status" value="1"/>
</dbReference>
<dbReference type="KEGG" id="ada:A5CPEGH6_00410"/>
<evidence type="ECO:0000313" key="2">
    <source>
        <dbReference type="EMBL" id="BBL05403.1"/>
    </source>
</evidence>
<dbReference type="AlphaFoldDB" id="A0A4Y1WWD5"/>
<dbReference type="PROSITE" id="PS50263">
    <property type="entry name" value="CN_HYDROLASE"/>
    <property type="match status" value="1"/>
</dbReference>
<dbReference type="Proteomes" id="UP000319374">
    <property type="component" value="Chromosome"/>
</dbReference>
<evidence type="ECO:0000313" key="3">
    <source>
        <dbReference type="Proteomes" id="UP000319374"/>
    </source>
</evidence>